<feature type="domain" description="GATA-type" evidence="10">
    <location>
        <begin position="456"/>
        <end position="504"/>
    </location>
</feature>
<protein>
    <recommendedName>
        <fullName evidence="10">GATA-type domain-containing protein</fullName>
    </recommendedName>
</protein>
<evidence type="ECO:0000256" key="1">
    <source>
        <dbReference type="ARBA" id="ARBA00004123"/>
    </source>
</evidence>
<accession>A0AAW0FUH6</accession>
<dbReference type="PANTHER" id="PTHR10071:SF281">
    <property type="entry name" value="BOX A-BINDING FACTOR-RELATED"/>
    <property type="match status" value="1"/>
</dbReference>
<dbReference type="GO" id="GO:0000122">
    <property type="term" value="P:negative regulation of transcription by RNA polymerase II"/>
    <property type="evidence" value="ECO:0007669"/>
    <property type="project" value="TreeGrafter"/>
</dbReference>
<dbReference type="InterPro" id="IPR000679">
    <property type="entry name" value="Znf_GATA"/>
</dbReference>
<evidence type="ECO:0000256" key="4">
    <source>
        <dbReference type="ARBA" id="ARBA00022833"/>
    </source>
</evidence>
<evidence type="ECO:0000256" key="3">
    <source>
        <dbReference type="ARBA" id="ARBA00022771"/>
    </source>
</evidence>
<dbReference type="PANTHER" id="PTHR10071">
    <property type="entry name" value="TRANSCRIPTION FACTOR GATA FAMILY MEMBER"/>
    <property type="match status" value="1"/>
</dbReference>
<feature type="compositionally biased region" description="Low complexity" evidence="9">
    <location>
        <begin position="521"/>
        <end position="536"/>
    </location>
</feature>
<sequence length="798" mass="87486">MPAILNLKFKGNKSFVPFSNLSDTDSLTKTWKVCTKVAGFLEQGQRLENLSWRLWHLQNVMVDSDNAKSKRDFRKLSKCMGDKLDKEKGRSIEELQAPGFRRNQSTELLQQRAAEKEREREATHLTGRIHRMQFTFAVDQPSPPTGSSASRKPDLKPSAEFRDTIKRGRPSTRSNNASDGAILDTNEKDPPLTHRGRKQHNEMSSTSTSDDYPTVSLRFPSIFSNDFGPAALLYPTPTLTNAMNYGEGVGLNTNTSSDGFSIPRPTIELPLDELLSADSPGSWSTATFNANIHSMTHNNHNDSPDIEMKTSLPDTYSPLGFKEEPPRTITPSRLGPDPSPPAPTLPTNGKRPSLSVRTQSVSTRNSGPSATPVNGVTSAQVNNNSAPGGVKAECSNCGATHTPLWRRGLNDELNCNACGLYCKLHKRPRPKSMRNNHGENRSQAAPRQESQEVVAQCYNCHTTATPLWRKDDEGKTVCNACGLYFKLHGSARPISMKSDVIRKRARHDARRGTTGGTVSETPSASPGASRRASPTADTPTLAPDSSTAQLGYPDNDFTGHTQSELMGALGNPQNGHLSNDGSYVGQFGFNTNFPGPYHPDSMHQQMYNSQQDAFSFSTGDSSDFDGSDTRSNKRRRMSNDSISEPPSSAVSYSSFSDFSAASSATSHSQRSMDFPFSESFSQYSILRNNINGSWHPPMLLPPENSPHSFVHPPMLPPSHNGNGAGGEDNSMDFLHHSNAMQQDDTDSLFATYLHPPMLPPDESPKMSMGSLQVHPPMLPNDWTAGSAHDYYDVAMQAY</sequence>
<dbReference type="SUPFAM" id="SSF57716">
    <property type="entry name" value="Glucocorticoid receptor-like (DNA-binding domain)"/>
    <property type="match status" value="2"/>
</dbReference>
<feature type="region of interest" description="Disordered" evidence="9">
    <location>
        <begin position="613"/>
        <end position="653"/>
    </location>
</feature>
<dbReference type="GO" id="GO:0008270">
    <property type="term" value="F:zinc ion binding"/>
    <property type="evidence" value="ECO:0007669"/>
    <property type="project" value="UniProtKB-KW"/>
</dbReference>
<feature type="region of interest" description="Disordered" evidence="9">
    <location>
        <begin position="428"/>
        <end position="450"/>
    </location>
</feature>
<feature type="compositionally biased region" description="Basic and acidic residues" evidence="9">
    <location>
        <begin position="299"/>
        <end position="308"/>
    </location>
</feature>
<feature type="compositionally biased region" description="Basic and acidic residues" evidence="9">
    <location>
        <begin position="151"/>
        <end position="166"/>
    </location>
</feature>
<evidence type="ECO:0000256" key="9">
    <source>
        <dbReference type="SAM" id="MobiDB-lite"/>
    </source>
</evidence>
<evidence type="ECO:0000256" key="6">
    <source>
        <dbReference type="ARBA" id="ARBA00023163"/>
    </source>
</evidence>
<evidence type="ECO:0000259" key="10">
    <source>
        <dbReference type="PROSITE" id="PS50114"/>
    </source>
</evidence>
<evidence type="ECO:0000256" key="5">
    <source>
        <dbReference type="ARBA" id="ARBA00023015"/>
    </source>
</evidence>
<dbReference type="PRINTS" id="PR00619">
    <property type="entry name" value="GATAZNFINGER"/>
</dbReference>
<feature type="compositionally biased region" description="Polar residues" evidence="9">
    <location>
        <begin position="202"/>
        <end position="211"/>
    </location>
</feature>
<name>A0AAW0FUH6_9APHY</name>
<gene>
    <name evidence="11" type="ORF">QCA50_012418</name>
</gene>
<proteinExistence type="predicted"/>
<dbReference type="PROSITE" id="PS50114">
    <property type="entry name" value="GATA_ZN_FINGER_2"/>
    <property type="match status" value="2"/>
</dbReference>
<feature type="compositionally biased region" description="Polar residues" evidence="9">
    <location>
        <begin position="571"/>
        <end position="581"/>
    </location>
</feature>
<comment type="subcellular location">
    <subcellularLocation>
        <location evidence="1">Nucleus</location>
    </subcellularLocation>
</comment>
<keyword evidence="6" id="KW-0804">Transcription</keyword>
<dbReference type="GO" id="GO:0005634">
    <property type="term" value="C:nucleus"/>
    <property type="evidence" value="ECO:0007669"/>
    <property type="project" value="UniProtKB-SubCell"/>
</dbReference>
<evidence type="ECO:0000256" key="8">
    <source>
        <dbReference type="PROSITE-ProRule" id="PRU00094"/>
    </source>
</evidence>
<dbReference type="InterPro" id="IPR013088">
    <property type="entry name" value="Znf_NHR/GATA"/>
</dbReference>
<evidence type="ECO:0000313" key="11">
    <source>
        <dbReference type="EMBL" id="KAK7684471.1"/>
    </source>
</evidence>
<keyword evidence="2" id="KW-0479">Metal-binding</keyword>
<feature type="compositionally biased region" description="Basic and acidic residues" evidence="9">
    <location>
        <begin position="113"/>
        <end position="123"/>
    </location>
</feature>
<keyword evidence="4" id="KW-0862">Zinc</keyword>
<keyword evidence="12" id="KW-1185">Reference proteome</keyword>
<dbReference type="Pfam" id="PF08550">
    <property type="entry name" value="GATA_AreA"/>
    <property type="match status" value="1"/>
</dbReference>
<dbReference type="InterPro" id="IPR013860">
    <property type="entry name" value="AreA_GATA"/>
</dbReference>
<comment type="caution">
    <text evidence="11">The sequence shown here is derived from an EMBL/GenBank/DDBJ whole genome shotgun (WGS) entry which is preliminary data.</text>
</comment>
<dbReference type="GO" id="GO:0000981">
    <property type="term" value="F:DNA-binding transcription factor activity, RNA polymerase II-specific"/>
    <property type="evidence" value="ECO:0007669"/>
    <property type="project" value="TreeGrafter"/>
</dbReference>
<dbReference type="SMART" id="SM00401">
    <property type="entry name" value="ZnF_GATA"/>
    <property type="match status" value="2"/>
</dbReference>
<keyword evidence="7" id="KW-0539">Nucleus</keyword>
<evidence type="ECO:0000256" key="2">
    <source>
        <dbReference type="ARBA" id="ARBA00022723"/>
    </source>
</evidence>
<feature type="compositionally biased region" description="Low complexity" evidence="9">
    <location>
        <begin position="641"/>
        <end position="653"/>
    </location>
</feature>
<dbReference type="Pfam" id="PF00320">
    <property type="entry name" value="GATA"/>
    <property type="match status" value="2"/>
</dbReference>
<dbReference type="GO" id="GO:0045944">
    <property type="term" value="P:positive regulation of transcription by RNA polymerase II"/>
    <property type="evidence" value="ECO:0007669"/>
    <property type="project" value="TreeGrafter"/>
</dbReference>
<evidence type="ECO:0000256" key="7">
    <source>
        <dbReference type="ARBA" id="ARBA00023242"/>
    </source>
</evidence>
<reference evidence="11 12" key="1">
    <citation type="submission" date="2022-09" db="EMBL/GenBank/DDBJ databases">
        <authorList>
            <person name="Palmer J.M."/>
        </authorList>
    </citation>
    <scope>NUCLEOTIDE SEQUENCE [LARGE SCALE GENOMIC DNA]</scope>
    <source>
        <strain evidence="11 12">DSM 7382</strain>
    </source>
</reference>
<dbReference type="PROSITE" id="PS00344">
    <property type="entry name" value="GATA_ZN_FINGER_1"/>
    <property type="match status" value="1"/>
</dbReference>
<feature type="domain" description="GATA-type" evidence="10">
    <location>
        <begin position="393"/>
        <end position="441"/>
    </location>
</feature>
<dbReference type="InterPro" id="IPR039355">
    <property type="entry name" value="Transcription_factor_GATA"/>
</dbReference>
<dbReference type="EMBL" id="JASBNA010000025">
    <property type="protein sequence ID" value="KAK7684471.1"/>
    <property type="molecule type" value="Genomic_DNA"/>
</dbReference>
<dbReference type="GO" id="GO:0000978">
    <property type="term" value="F:RNA polymerase II cis-regulatory region sequence-specific DNA binding"/>
    <property type="evidence" value="ECO:0007669"/>
    <property type="project" value="TreeGrafter"/>
</dbReference>
<evidence type="ECO:0000313" key="12">
    <source>
        <dbReference type="Proteomes" id="UP001385951"/>
    </source>
</evidence>
<feature type="region of interest" description="Disordered" evidence="9">
    <location>
        <begin position="101"/>
        <end position="212"/>
    </location>
</feature>
<dbReference type="FunFam" id="3.30.50.10:FF:000007">
    <property type="entry name" value="Nitrogen regulatory AreA, N-terminal"/>
    <property type="match status" value="1"/>
</dbReference>
<keyword evidence="3 8" id="KW-0863">Zinc-finger</keyword>
<feature type="region of interest" description="Disordered" evidence="9">
    <location>
        <begin position="502"/>
        <end position="582"/>
    </location>
</feature>
<dbReference type="Gene3D" id="3.30.50.10">
    <property type="entry name" value="Erythroid Transcription Factor GATA-1, subunit A"/>
    <property type="match status" value="2"/>
</dbReference>
<organism evidence="11 12">
    <name type="scientific">Cerrena zonata</name>
    <dbReference type="NCBI Taxonomy" id="2478898"/>
    <lineage>
        <taxon>Eukaryota</taxon>
        <taxon>Fungi</taxon>
        <taxon>Dikarya</taxon>
        <taxon>Basidiomycota</taxon>
        <taxon>Agaricomycotina</taxon>
        <taxon>Agaricomycetes</taxon>
        <taxon>Polyporales</taxon>
        <taxon>Cerrenaceae</taxon>
        <taxon>Cerrena</taxon>
    </lineage>
</organism>
<feature type="region of interest" description="Disordered" evidence="9">
    <location>
        <begin position="294"/>
        <end position="384"/>
    </location>
</feature>
<dbReference type="Proteomes" id="UP001385951">
    <property type="component" value="Unassembled WGS sequence"/>
</dbReference>
<dbReference type="AlphaFoldDB" id="A0AAW0FUH6"/>
<keyword evidence="5" id="KW-0805">Transcription regulation</keyword>
<dbReference type="CDD" id="cd00202">
    <property type="entry name" value="ZnF_GATA"/>
    <property type="match status" value="2"/>
</dbReference>
<feature type="compositionally biased region" description="Polar residues" evidence="9">
    <location>
        <begin position="355"/>
        <end position="384"/>
    </location>
</feature>